<dbReference type="AlphaFoldDB" id="D7A5V8"/>
<dbReference type="KEGG" id="sno:Snov_2785"/>
<keyword evidence="5" id="KW-1185">Reference proteome</keyword>
<dbReference type="InterPro" id="IPR051910">
    <property type="entry name" value="ComF/GntX_DNA_util-trans"/>
</dbReference>
<dbReference type="EMBL" id="CP002026">
    <property type="protein sequence ID" value="ADH90073.1"/>
    <property type="molecule type" value="Genomic_DNA"/>
</dbReference>
<dbReference type="PANTHER" id="PTHR47505:SF1">
    <property type="entry name" value="DNA UTILIZATION PROTEIN YHGH"/>
    <property type="match status" value="1"/>
</dbReference>
<keyword evidence="4" id="KW-0808">Transferase</keyword>
<dbReference type="CDD" id="cd06223">
    <property type="entry name" value="PRTases_typeI"/>
    <property type="match status" value="1"/>
</dbReference>
<dbReference type="Proteomes" id="UP000006633">
    <property type="component" value="Chromosome"/>
</dbReference>
<dbReference type="HOGENOM" id="CLU_054549_0_0_5"/>
<organism evidence="4 5">
    <name type="scientific">Ancylobacter novellus (strain ATCC 8093 / DSM 506 / JCM 20403 / CCM 1077 / IAM 12100 / NBRC 12443 / NCIMB 10456)</name>
    <name type="common">Starkeya novella</name>
    <dbReference type="NCBI Taxonomy" id="639283"/>
    <lineage>
        <taxon>Bacteria</taxon>
        <taxon>Pseudomonadati</taxon>
        <taxon>Pseudomonadota</taxon>
        <taxon>Alphaproteobacteria</taxon>
        <taxon>Hyphomicrobiales</taxon>
        <taxon>Xanthobacteraceae</taxon>
        <taxon>Ancylobacter</taxon>
    </lineage>
</organism>
<name>D7A5V8_ANCN5</name>
<accession>D7A5V8</accession>
<feature type="domain" description="Double zinc ribbon" evidence="3">
    <location>
        <begin position="32"/>
        <end position="80"/>
    </location>
</feature>
<sequence length="273" mass="28957">MDKPLEAESALPFAARLGGAARMAARGLGRRVIDFALPPICMTRRAAVDQPGCLCATCWRGMEFIERPYCDRLGTPLPYDADPLDGPAVSSAALADPPAYARARAVAAFGEVARDLVHALKYADRLDVAPPMARMMARAGADILDDADALIPVPLHGLRLWRRRFNQSAALAKAVGREAKVPVRTSWLTRARATMPQVGLDRVARAQNVAGAFAVPAAARAELRGRRVVLVDDVLTTGATIDACAKALTRAGAGRVDVLVFARVVDGRGGAIS</sequence>
<dbReference type="SUPFAM" id="SSF53271">
    <property type="entry name" value="PRTase-like"/>
    <property type="match status" value="1"/>
</dbReference>
<dbReference type="InterPro" id="IPR044005">
    <property type="entry name" value="DZR_2"/>
</dbReference>
<dbReference type="GO" id="GO:0016757">
    <property type="term" value="F:glycosyltransferase activity"/>
    <property type="evidence" value="ECO:0007669"/>
    <property type="project" value="UniProtKB-KW"/>
</dbReference>
<proteinExistence type="inferred from homology"/>
<feature type="domain" description="Phosphoribosyltransferase" evidence="2">
    <location>
        <begin position="205"/>
        <end position="263"/>
    </location>
</feature>
<evidence type="ECO:0000256" key="1">
    <source>
        <dbReference type="ARBA" id="ARBA00008007"/>
    </source>
</evidence>
<comment type="similarity">
    <text evidence="1">Belongs to the ComF/GntX family.</text>
</comment>
<dbReference type="Pfam" id="PF00156">
    <property type="entry name" value="Pribosyltran"/>
    <property type="match status" value="1"/>
</dbReference>
<evidence type="ECO:0000313" key="5">
    <source>
        <dbReference type="Proteomes" id="UP000006633"/>
    </source>
</evidence>
<gene>
    <name evidence="4" type="ordered locus">Snov_2785</name>
</gene>
<reference evidence="4 5" key="1">
    <citation type="journal article" date="2012" name="Stand. Genomic Sci.">
        <title>Complete genome sequence of the facultatively chemolithoautotrophic and methylotrophic alpha Proteobacterium Starkeya novella type strain (ATCC 8093(T)).</title>
        <authorList>
            <person name="Kappler U."/>
            <person name="Davenport K."/>
            <person name="Beatson S."/>
            <person name="Lucas S."/>
            <person name="Lapidus A."/>
            <person name="Copeland A."/>
            <person name="Berry K.W."/>
            <person name="Glavina Del Rio T."/>
            <person name="Hammon N."/>
            <person name="Dalin E."/>
            <person name="Tice H."/>
            <person name="Pitluck S."/>
            <person name="Richardson P."/>
            <person name="Bruce D."/>
            <person name="Goodwin L.A."/>
            <person name="Han C."/>
            <person name="Tapia R."/>
            <person name="Detter J.C."/>
            <person name="Chang Y.J."/>
            <person name="Jeffries C.D."/>
            <person name="Land M."/>
            <person name="Hauser L."/>
            <person name="Kyrpides N.C."/>
            <person name="Goker M."/>
            <person name="Ivanova N."/>
            <person name="Klenk H.P."/>
            <person name="Woyke T."/>
        </authorList>
    </citation>
    <scope>NUCLEOTIDE SEQUENCE [LARGE SCALE GENOMIC DNA]</scope>
    <source>
        <strain evidence="5">ATCC 8093 / DSM 506 / JCM 20403 / CCM 1077 / IAM 12100 / NBRC 12443 / NCIMB 10456</strain>
    </source>
</reference>
<dbReference type="STRING" id="639283.Snov_2785"/>
<dbReference type="InterPro" id="IPR000836">
    <property type="entry name" value="PRTase_dom"/>
</dbReference>
<dbReference type="InterPro" id="IPR029057">
    <property type="entry name" value="PRTase-like"/>
</dbReference>
<evidence type="ECO:0000259" key="3">
    <source>
        <dbReference type="Pfam" id="PF18912"/>
    </source>
</evidence>
<evidence type="ECO:0000259" key="2">
    <source>
        <dbReference type="Pfam" id="PF00156"/>
    </source>
</evidence>
<evidence type="ECO:0000313" key="4">
    <source>
        <dbReference type="EMBL" id="ADH90073.1"/>
    </source>
</evidence>
<dbReference type="Pfam" id="PF18912">
    <property type="entry name" value="DZR_2"/>
    <property type="match status" value="1"/>
</dbReference>
<protein>
    <submittedName>
        <fullName evidence="4">Phosphoribosyltransferase</fullName>
    </submittedName>
</protein>
<keyword evidence="4" id="KW-0328">Glycosyltransferase</keyword>
<dbReference type="Gene3D" id="3.40.50.2020">
    <property type="match status" value="1"/>
</dbReference>
<dbReference type="RefSeq" id="WP_013167577.1">
    <property type="nucleotide sequence ID" value="NC_014217.1"/>
</dbReference>
<dbReference type="PANTHER" id="PTHR47505">
    <property type="entry name" value="DNA UTILIZATION PROTEIN YHGH"/>
    <property type="match status" value="1"/>
</dbReference>
<dbReference type="eggNOG" id="COG1040">
    <property type="taxonomic scope" value="Bacteria"/>
</dbReference>